<keyword evidence="3" id="KW-0804">Transcription</keyword>
<protein>
    <recommendedName>
        <fullName evidence="5">Cytotoxic protein CcdB</fullName>
    </recommendedName>
</protein>
<dbReference type="GO" id="GO:0006276">
    <property type="term" value="P:plasmid maintenance"/>
    <property type="evidence" value="ECO:0007669"/>
    <property type="project" value="InterPro"/>
</dbReference>
<keyword evidence="4" id="KW-0614">Plasmid</keyword>
<name>A0A0H5Q2I2_9ZZZZ</name>
<proteinExistence type="predicted"/>
<evidence type="ECO:0000256" key="3">
    <source>
        <dbReference type="ARBA" id="ARBA00023163"/>
    </source>
</evidence>
<accession>A0A0H5Q2I2</accession>
<evidence type="ECO:0000256" key="2">
    <source>
        <dbReference type="ARBA" id="ARBA00023015"/>
    </source>
</evidence>
<dbReference type="Pfam" id="PF01845">
    <property type="entry name" value="CcdB"/>
    <property type="match status" value="1"/>
</dbReference>
<geneLocation type="plasmid" evidence="4">
    <name>pRGRH0695</name>
</geneLocation>
<dbReference type="AlphaFoldDB" id="A0A0H5Q2I2"/>
<dbReference type="InterPro" id="IPR011067">
    <property type="entry name" value="Plasmid_toxin/cell-grow_inhib"/>
</dbReference>
<dbReference type="SUPFAM" id="SSF50118">
    <property type="entry name" value="Cell growth inhibitor/plasmid maintenance toxic component"/>
    <property type="match status" value="1"/>
</dbReference>
<keyword evidence="1" id="KW-0678">Repressor</keyword>
<sequence>MQFTIYRNKGNARDYPYLLNVQSDIIGELHTRMVIPLVSLADFPGRPAQRLNPVITVEGGKYLVLTHEMAAVRLAQLGEEVTDVQESRQLIKGAIDFLLDGV</sequence>
<dbReference type="GO" id="GO:0008657">
    <property type="term" value="F:DNA topoisomerase type II (double strand cut, ATP-hydrolyzing) inhibitor activity"/>
    <property type="evidence" value="ECO:0007669"/>
    <property type="project" value="InterPro"/>
</dbReference>
<dbReference type="InterPro" id="IPR002712">
    <property type="entry name" value="CcdB"/>
</dbReference>
<dbReference type="Gene3D" id="2.30.30.110">
    <property type="match status" value="1"/>
</dbReference>
<evidence type="ECO:0000256" key="1">
    <source>
        <dbReference type="ARBA" id="ARBA00022491"/>
    </source>
</evidence>
<evidence type="ECO:0008006" key="5">
    <source>
        <dbReference type="Google" id="ProtNLM"/>
    </source>
</evidence>
<organism evidence="4">
    <name type="scientific">uncultured prokaryote</name>
    <dbReference type="NCBI Taxonomy" id="198431"/>
    <lineage>
        <taxon>unclassified sequences</taxon>
        <taxon>environmental samples</taxon>
    </lineage>
</organism>
<evidence type="ECO:0000313" key="4">
    <source>
        <dbReference type="EMBL" id="CRY95624.1"/>
    </source>
</evidence>
<keyword evidence="2" id="KW-0805">Transcription regulation</keyword>
<reference evidence="4" key="2">
    <citation type="submission" date="2015-07" db="EMBL/GenBank/DDBJ databases">
        <title>Plasmids, circular viruses and viroids from rat gut.</title>
        <authorList>
            <person name="Jorgensen T.J."/>
            <person name="Hansen M.A."/>
            <person name="Xu Z."/>
            <person name="Tabak M.A."/>
            <person name="Sorensen S.J."/>
            <person name="Hansen L.H."/>
        </authorList>
    </citation>
    <scope>NUCLEOTIDE SEQUENCE</scope>
    <source>
        <plasmid evidence="4">pRGRH0695</plasmid>
    </source>
</reference>
<dbReference type="EMBL" id="LN853313">
    <property type="protein sequence ID" value="CRY95624.1"/>
    <property type="molecule type" value="Genomic_DNA"/>
</dbReference>
<reference evidence="4" key="1">
    <citation type="submission" date="2015-06" db="EMBL/GenBank/DDBJ databases">
        <authorList>
            <person name="Joergensen T."/>
        </authorList>
    </citation>
    <scope>NUCLEOTIDE SEQUENCE</scope>
    <source>
        <plasmid evidence="4">pRGRH0695</plasmid>
    </source>
</reference>